<reference evidence="6" key="1">
    <citation type="submission" date="2019-10" db="EMBL/GenBank/DDBJ databases">
        <authorList>
            <person name="Zhang R."/>
            <person name="Pan Y."/>
            <person name="Wang J."/>
            <person name="Ma R."/>
            <person name="Yu S."/>
        </authorList>
    </citation>
    <scope>NUCLEOTIDE SEQUENCE</scope>
    <source>
        <strain evidence="6">LA-IB0</strain>
        <tissue evidence="6">Leaf</tissue>
    </source>
</reference>
<keyword evidence="2" id="KW-0238">DNA-binding</keyword>
<dbReference type="GO" id="GO:0006334">
    <property type="term" value="P:nucleosome assembly"/>
    <property type="evidence" value="ECO:0007669"/>
    <property type="project" value="InterPro"/>
</dbReference>
<dbReference type="GO" id="GO:0030261">
    <property type="term" value="P:chromosome condensation"/>
    <property type="evidence" value="ECO:0007669"/>
    <property type="project" value="TreeGrafter"/>
</dbReference>
<dbReference type="EMBL" id="WHWC01000005">
    <property type="protein sequence ID" value="KAG8382773.1"/>
    <property type="molecule type" value="Genomic_DNA"/>
</dbReference>
<protein>
    <recommendedName>
        <fullName evidence="5">H15 domain-containing protein</fullName>
    </recommendedName>
</protein>
<dbReference type="Gene3D" id="1.10.10.10">
    <property type="entry name" value="Winged helix-like DNA-binding domain superfamily/Winged helix DNA-binding domain"/>
    <property type="match status" value="1"/>
</dbReference>
<feature type="compositionally biased region" description="Basic and acidic residues" evidence="4">
    <location>
        <begin position="386"/>
        <end position="395"/>
    </location>
</feature>
<feature type="compositionally biased region" description="Polar residues" evidence="4">
    <location>
        <begin position="7"/>
        <end position="25"/>
    </location>
</feature>
<gene>
    <name evidence="6" type="ORF">BUALT_Bualt05G0112200</name>
</gene>
<feature type="region of interest" description="Disordered" evidence="4">
    <location>
        <begin position="186"/>
        <end position="223"/>
    </location>
</feature>
<feature type="compositionally biased region" description="Basic residues" evidence="4">
    <location>
        <begin position="368"/>
        <end position="381"/>
    </location>
</feature>
<dbReference type="PANTHER" id="PTHR11467:SF109">
    <property type="entry name" value="H15 DOMAIN-CONTAINING PROTEIN"/>
    <property type="match status" value="1"/>
</dbReference>
<dbReference type="InterPro" id="IPR036388">
    <property type="entry name" value="WH-like_DNA-bd_sf"/>
</dbReference>
<feature type="compositionally biased region" description="Basic residues" evidence="4">
    <location>
        <begin position="417"/>
        <end position="436"/>
    </location>
</feature>
<dbReference type="GO" id="GO:0045910">
    <property type="term" value="P:negative regulation of DNA recombination"/>
    <property type="evidence" value="ECO:0007669"/>
    <property type="project" value="TreeGrafter"/>
</dbReference>
<dbReference type="Pfam" id="PF00538">
    <property type="entry name" value="Linker_histone"/>
    <property type="match status" value="1"/>
</dbReference>
<feature type="region of interest" description="Disordered" evidence="4">
    <location>
        <begin position="264"/>
        <end position="287"/>
    </location>
</feature>
<dbReference type="AlphaFoldDB" id="A0AAV6XJX1"/>
<dbReference type="Proteomes" id="UP000826271">
    <property type="component" value="Unassembled WGS sequence"/>
</dbReference>
<evidence type="ECO:0000256" key="4">
    <source>
        <dbReference type="SAM" id="MobiDB-lite"/>
    </source>
</evidence>
<keyword evidence="3" id="KW-0539">Nucleus</keyword>
<feature type="compositionally biased region" description="Basic residues" evidence="4">
    <location>
        <begin position="272"/>
        <end position="281"/>
    </location>
</feature>
<dbReference type="GO" id="GO:0005730">
    <property type="term" value="C:nucleolus"/>
    <property type="evidence" value="ECO:0007669"/>
    <property type="project" value="TreeGrafter"/>
</dbReference>
<feature type="domain" description="H15" evidence="5">
    <location>
        <begin position="78"/>
        <end position="148"/>
    </location>
</feature>
<evidence type="ECO:0000259" key="5">
    <source>
        <dbReference type="PROSITE" id="PS51504"/>
    </source>
</evidence>
<dbReference type="PANTHER" id="PTHR11467">
    <property type="entry name" value="HISTONE H1"/>
    <property type="match status" value="1"/>
</dbReference>
<dbReference type="SMART" id="SM00526">
    <property type="entry name" value="H15"/>
    <property type="match status" value="1"/>
</dbReference>
<keyword evidence="7" id="KW-1185">Reference proteome</keyword>
<dbReference type="PROSITE" id="PS51504">
    <property type="entry name" value="H15"/>
    <property type="match status" value="1"/>
</dbReference>
<feature type="compositionally biased region" description="Polar residues" evidence="4">
    <location>
        <begin position="307"/>
        <end position="324"/>
    </location>
</feature>
<sequence length="436" mass="50934">MDPHPPQSHSSHQNNETLLHNPSNNHLKRNTQKKTMEKFQQVIIRFAETQPNAPLTPSRKTLLRDRLNQMVSQYKTPDHPPYSAMIERALGELNDKKGSSEDSISEFLENEYNNLPWAHSTFLKHHLANLCESGDIIVTRGQRYMLAGENRICRKAKRKRWKRKWNWNWEGQRCRGQKKQFLLNEKRNQRQVKEVENNREFDNEEHQLNENGINSEDKQVQEEKDEYILQPELSSPERPPGFESIRVENFSHLEPKQVEVASDEDLFESNRTRRPLRRRSGRFSQPQLSKADVVQVMGDNKFGQGRKMNSNKSKTISTNVATDVQSEKQTEFPLSNEQEISRRAPKLLRRSLRARRVKPEVARVCSRTVHKHRGRASKQKRGQNATEHHEVKVEQPEGLAVCTSQMEELRTEQVGPKTRRLGRRPKCRSSGKLSRP</sequence>
<accession>A0AAV6XJX1</accession>
<proteinExistence type="predicted"/>
<dbReference type="InterPro" id="IPR036390">
    <property type="entry name" value="WH_DNA-bd_sf"/>
</dbReference>
<organism evidence="6 7">
    <name type="scientific">Buddleja alternifolia</name>
    <dbReference type="NCBI Taxonomy" id="168488"/>
    <lineage>
        <taxon>Eukaryota</taxon>
        <taxon>Viridiplantae</taxon>
        <taxon>Streptophyta</taxon>
        <taxon>Embryophyta</taxon>
        <taxon>Tracheophyta</taxon>
        <taxon>Spermatophyta</taxon>
        <taxon>Magnoliopsida</taxon>
        <taxon>eudicotyledons</taxon>
        <taxon>Gunneridae</taxon>
        <taxon>Pentapetalae</taxon>
        <taxon>asterids</taxon>
        <taxon>lamiids</taxon>
        <taxon>Lamiales</taxon>
        <taxon>Scrophulariaceae</taxon>
        <taxon>Buddlejeae</taxon>
        <taxon>Buddleja</taxon>
    </lineage>
</organism>
<comment type="caution">
    <text evidence="6">The sequence shown here is derived from an EMBL/GenBank/DDBJ whole genome shotgun (WGS) entry which is preliminary data.</text>
</comment>
<comment type="subcellular location">
    <subcellularLocation>
        <location evidence="1">Nucleus</location>
    </subcellularLocation>
</comment>
<name>A0AAV6XJX1_9LAMI</name>
<evidence type="ECO:0000256" key="3">
    <source>
        <dbReference type="ARBA" id="ARBA00023242"/>
    </source>
</evidence>
<dbReference type="GO" id="GO:0000786">
    <property type="term" value="C:nucleosome"/>
    <property type="evidence" value="ECO:0007669"/>
    <property type="project" value="InterPro"/>
</dbReference>
<dbReference type="GO" id="GO:0031492">
    <property type="term" value="F:nucleosomal DNA binding"/>
    <property type="evidence" value="ECO:0007669"/>
    <property type="project" value="TreeGrafter"/>
</dbReference>
<feature type="region of interest" description="Disordered" evidence="4">
    <location>
        <begin position="1"/>
        <end position="35"/>
    </location>
</feature>
<feature type="compositionally biased region" description="Basic and acidic residues" evidence="4">
    <location>
        <begin position="186"/>
        <end position="208"/>
    </location>
</feature>
<feature type="region of interest" description="Disordered" evidence="4">
    <location>
        <begin position="367"/>
        <end position="436"/>
    </location>
</feature>
<feature type="region of interest" description="Disordered" evidence="4">
    <location>
        <begin position="301"/>
        <end position="338"/>
    </location>
</feature>
<evidence type="ECO:0000313" key="6">
    <source>
        <dbReference type="EMBL" id="KAG8382773.1"/>
    </source>
</evidence>
<evidence type="ECO:0000313" key="7">
    <source>
        <dbReference type="Proteomes" id="UP000826271"/>
    </source>
</evidence>
<dbReference type="InterPro" id="IPR005818">
    <property type="entry name" value="Histone_H1/H5_H15"/>
</dbReference>
<dbReference type="GO" id="GO:0003690">
    <property type="term" value="F:double-stranded DNA binding"/>
    <property type="evidence" value="ECO:0007669"/>
    <property type="project" value="TreeGrafter"/>
</dbReference>
<evidence type="ECO:0000256" key="1">
    <source>
        <dbReference type="ARBA" id="ARBA00004123"/>
    </source>
</evidence>
<dbReference type="SUPFAM" id="SSF46785">
    <property type="entry name" value="Winged helix' DNA-binding domain"/>
    <property type="match status" value="1"/>
</dbReference>
<evidence type="ECO:0000256" key="2">
    <source>
        <dbReference type="ARBA" id="ARBA00023125"/>
    </source>
</evidence>